<dbReference type="PROSITE" id="PS51257">
    <property type="entry name" value="PROKAR_LIPOPROTEIN"/>
    <property type="match status" value="1"/>
</dbReference>
<evidence type="ECO:0000313" key="2">
    <source>
        <dbReference type="Proteomes" id="UP001317191"/>
    </source>
</evidence>
<organism evidence="1 2">
    <name type="scientific">Flavobacterium luminosum</name>
    <dbReference type="NCBI Taxonomy" id="2949086"/>
    <lineage>
        <taxon>Bacteria</taxon>
        <taxon>Pseudomonadati</taxon>
        <taxon>Bacteroidota</taxon>
        <taxon>Flavobacteriia</taxon>
        <taxon>Flavobacteriales</taxon>
        <taxon>Flavobacteriaceae</taxon>
        <taxon>Flavobacterium</taxon>
    </lineage>
</organism>
<sequence length="127" mass="14217">MKKIGVLLLVIIGLTLIGCSGSDTYRGNWKGMTPNGEKVEIVFEAKKLTLSDDSKKSVTHNYSQNSVNIVNSIETYGIKLDDGRGYQINFPIANDESIGLIKDENNNVLYSISRKEYINPKDIYKLK</sequence>
<proteinExistence type="predicted"/>
<evidence type="ECO:0000313" key="1">
    <source>
        <dbReference type="EMBL" id="MCL9809789.1"/>
    </source>
</evidence>
<dbReference type="EMBL" id="JAMLJM010000008">
    <property type="protein sequence ID" value="MCL9809789.1"/>
    <property type="molecule type" value="Genomic_DNA"/>
</dbReference>
<dbReference type="Proteomes" id="UP001317191">
    <property type="component" value="Unassembled WGS sequence"/>
</dbReference>
<protein>
    <recommendedName>
        <fullName evidence="3">Lipoprotein</fullName>
    </recommendedName>
</protein>
<name>A0ABT0TRT5_9FLAO</name>
<accession>A0ABT0TRT5</accession>
<reference evidence="1 2" key="1">
    <citation type="submission" date="2022-05" db="EMBL/GenBank/DDBJ databases">
        <title>Flavobacterium sp., isolated from activated sludge.</title>
        <authorList>
            <person name="Ran Q."/>
        </authorList>
    </citation>
    <scope>NUCLEOTIDE SEQUENCE [LARGE SCALE GENOMIC DNA]</scope>
    <source>
        <strain evidence="1 2">HXWNR70</strain>
    </source>
</reference>
<dbReference type="RefSeq" id="WP_250593184.1">
    <property type="nucleotide sequence ID" value="NZ_JAMLJM010000008.1"/>
</dbReference>
<keyword evidence="2" id="KW-1185">Reference proteome</keyword>
<evidence type="ECO:0008006" key="3">
    <source>
        <dbReference type="Google" id="ProtNLM"/>
    </source>
</evidence>
<gene>
    <name evidence="1" type="ORF">NAT50_10510</name>
</gene>
<comment type="caution">
    <text evidence="1">The sequence shown here is derived from an EMBL/GenBank/DDBJ whole genome shotgun (WGS) entry which is preliminary data.</text>
</comment>